<evidence type="ECO:0000259" key="5">
    <source>
        <dbReference type="PROSITE" id="PS50041"/>
    </source>
</evidence>
<name>A0A151P8D9_ALLMI</name>
<sequence length="287" mass="31503">MAPVGIYRRCQEPQNMAGGMGAGTAGYGALLSGGGRPVLALYAVHAVSFLLWAVLLATVIGKYAEMSRELEKLRTDQALLRANGSDMTKQLQILRSNQSGLQGTGGALTQKLENLEADLKTTRQEVATEKAQMENSQTMLRKETYRILAGLRNINASACAVCPPNWLLYAGACYFFATTPQHWSFGRSKCQAQGAHLVIINDSDEQSFLAQKIKGKEYWIGLHDTGEEGKFTWVDDSSATYTNWDFGEPNNQGLGEDCVMMLSHGRWNDAACAGKVEGWICEKEWSC</sequence>
<feature type="coiled-coil region" evidence="3">
    <location>
        <begin position="56"/>
        <end position="132"/>
    </location>
</feature>
<evidence type="ECO:0000256" key="3">
    <source>
        <dbReference type="SAM" id="Coils"/>
    </source>
</evidence>
<keyword evidence="2" id="KW-1015">Disulfide bond</keyword>
<evidence type="ECO:0000313" key="7">
    <source>
        <dbReference type="Proteomes" id="UP000050525"/>
    </source>
</evidence>
<feature type="transmembrane region" description="Helical" evidence="4">
    <location>
        <begin position="39"/>
        <end position="64"/>
    </location>
</feature>
<dbReference type="PROSITE" id="PS50041">
    <property type="entry name" value="C_TYPE_LECTIN_2"/>
    <property type="match status" value="1"/>
</dbReference>
<dbReference type="PhylomeDB" id="A0A151P8D9"/>
<dbReference type="Gene3D" id="3.10.100.10">
    <property type="entry name" value="Mannose-Binding Protein A, subunit A"/>
    <property type="match status" value="1"/>
</dbReference>
<dbReference type="CDD" id="cd03590">
    <property type="entry name" value="CLECT_DC-SIGN_like"/>
    <property type="match status" value="1"/>
</dbReference>
<dbReference type="Proteomes" id="UP000050525">
    <property type="component" value="Unassembled WGS sequence"/>
</dbReference>
<evidence type="ECO:0000313" key="6">
    <source>
        <dbReference type="EMBL" id="KYO44995.1"/>
    </source>
</evidence>
<evidence type="ECO:0000256" key="2">
    <source>
        <dbReference type="ARBA" id="ARBA00023157"/>
    </source>
</evidence>
<dbReference type="InterPro" id="IPR033989">
    <property type="entry name" value="CD209-like_CTLD"/>
</dbReference>
<dbReference type="InterPro" id="IPR018378">
    <property type="entry name" value="C-type_lectin_CS"/>
</dbReference>
<accession>A0A151P8D9</accession>
<dbReference type="GeneID" id="102572317"/>
<dbReference type="KEGG" id="amj:102572317"/>
<dbReference type="SMART" id="SM00034">
    <property type="entry name" value="CLECT"/>
    <property type="match status" value="1"/>
</dbReference>
<dbReference type="AlphaFoldDB" id="A0A151P8D9"/>
<organism evidence="6 7">
    <name type="scientific">Alligator mississippiensis</name>
    <name type="common">American alligator</name>
    <dbReference type="NCBI Taxonomy" id="8496"/>
    <lineage>
        <taxon>Eukaryota</taxon>
        <taxon>Metazoa</taxon>
        <taxon>Chordata</taxon>
        <taxon>Craniata</taxon>
        <taxon>Vertebrata</taxon>
        <taxon>Euteleostomi</taxon>
        <taxon>Archelosauria</taxon>
        <taxon>Archosauria</taxon>
        <taxon>Crocodylia</taxon>
        <taxon>Alligatoridae</taxon>
        <taxon>Alligatorinae</taxon>
        <taxon>Alligator</taxon>
    </lineage>
</organism>
<keyword evidence="4" id="KW-0472">Membrane</keyword>
<reference evidence="6 7" key="1">
    <citation type="journal article" date="2012" name="Genome Biol.">
        <title>Sequencing three crocodilian genomes to illuminate the evolution of archosaurs and amniotes.</title>
        <authorList>
            <person name="St John J.A."/>
            <person name="Braun E.L."/>
            <person name="Isberg S.R."/>
            <person name="Miles L.G."/>
            <person name="Chong A.Y."/>
            <person name="Gongora J."/>
            <person name="Dalzell P."/>
            <person name="Moran C."/>
            <person name="Bed'hom B."/>
            <person name="Abzhanov A."/>
            <person name="Burgess S.C."/>
            <person name="Cooksey A.M."/>
            <person name="Castoe T.A."/>
            <person name="Crawford N.G."/>
            <person name="Densmore L.D."/>
            <person name="Drew J.C."/>
            <person name="Edwards S.V."/>
            <person name="Faircloth B.C."/>
            <person name="Fujita M.K."/>
            <person name="Greenwold M.J."/>
            <person name="Hoffmann F.G."/>
            <person name="Howard J.M."/>
            <person name="Iguchi T."/>
            <person name="Janes D.E."/>
            <person name="Khan S.Y."/>
            <person name="Kohno S."/>
            <person name="de Koning A.J."/>
            <person name="Lance S.L."/>
            <person name="McCarthy F.M."/>
            <person name="McCormack J.E."/>
            <person name="Merchant M.E."/>
            <person name="Peterson D.G."/>
            <person name="Pollock D.D."/>
            <person name="Pourmand N."/>
            <person name="Raney B.J."/>
            <person name="Roessler K.A."/>
            <person name="Sanford J.R."/>
            <person name="Sawyer R.H."/>
            <person name="Schmidt C.J."/>
            <person name="Triplett E.W."/>
            <person name="Tuberville T.D."/>
            <person name="Venegas-Anaya M."/>
            <person name="Howard J.T."/>
            <person name="Jarvis E.D."/>
            <person name="Guillette L.J.Jr."/>
            <person name="Glenn T.C."/>
            <person name="Green R.E."/>
            <person name="Ray D.A."/>
        </authorList>
    </citation>
    <scope>NUCLEOTIDE SEQUENCE [LARGE SCALE GENOMIC DNA]</scope>
    <source>
        <strain evidence="6">KSC_2009_1</strain>
    </source>
</reference>
<feature type="domain" description="C-type lectin" evidence="5">
    <location>
        <begin position="169"/>
        <end position="272"/>
    </location>
</feature>
<dbReference type="Pfam" id="PF00059">
    <property type="entry name" value="Lectin_C"/>
    <property type="match status" value="1"/>
</dbReference>
<evidence type="ECO:0000256" key="1">
    <source>
        <dbReference type="ARBA" id="ARBA00022734"/>
    </source>
</evidence>
<dbReference type="OrthoDB" id="6133475at2759"/>
<keyword evidence="3" id="KW-0175">Coiled coil</keyword>
<dbReference type="InterPro" id="IPR016187">
    <property type="entry name" value="CTDL_fold"/>
</dbReference>
<keyword evidence="7" id="KW-1185">Reference proteome</keyword>
<dbReference type="PANTHER" id="PTHR22803">
    <property type="entry name" value="MANNOSE, PHOSPHOLIPASE, LECTIN RECEPTOR RELATED"/>
    <property type="match status" value="1"/>
</dbReference>
<dbReference type="GO" id="GO:0030246">
    <property type="term" value="F:carbohydrate binding"/>
    <property type="evidence" value="ECO:0007669"/>
    <property type="project" value="UniProtKB-KW"/>
</dbReference>
<proteinExistence type="predicted"/>
<keyword evidence="4" id="KW-0812">Transmembrane</keyword>
<dbReference type="PROSITE" id="PS00615">
    <property type="entry name" value="C_TYPE_LECTIN_1"/>
    <property type="match status" value="1"/>
</dbReference>
<dbReference type="STRING" id="8496.A0A151P8D9"/>
<dbReference type="EMBL" id="AKHW03000637">
    <property type="protein sequence ID" value="KYO44995.1"/>
    <property type="molecule type" value="Genomic_DNA"/>
</dbReference>
<gene>
    <name evidence="6" type="primary">CLEC4G</name>
    <name evidence="6" type="ORF">Y1Q_0010252</name>
</gene>
<protein>
    <submittedName>
        <fullName evidence="6">C-type lectin domain family 4 member G</fullName>
    </submittedName>
</protein>
<dbReference type="SUPFAM" id="SSF56436">
    <property type="entry name" value="C-type lectin-like"/>
    <property type="match status" value="1"/>
</dbReference>
<dbReference type="InterPro" id="IPR001304">
    <property type="entry name" value="C-type_lectin-like"/>
</dbReference>
<dbReference type="InterPro" id="IPR016186">
    <property type="entry name" value="C-type_lectin-like/link_sf"/>
</dbReference>
<comment type="caution">
    <text evidence="6">The sequence shown here is derived from an EMBL/GenBank/DDBJ whole genome shotgun (WGS) entry which is preliminary data.</text>
</comment>
<evidence type="ECO:0000256" key="4">
    <source>
        <dbReference type="SAM" id="Phobius"/>
    </source>
</evidence>
<dbReference type="eggNOG" id="KOG4297">
    <property type="taxonomic scope" value="Eukaryota"/>
</dbReference>
<dbReference type="InterPro" id="IPR050111">
    <property type="entry name" value="C-type_lectin/snaclec_domain"/>
</dbReference>
<keyword evidence="1" id="KW-0430">Lectin</keyword>
<keyword evidence="4" id="KW-1133">Transmembrane helix</keyword>